<evidence type="ECO:0000313" key="3">
    <source>
        <dbReference type="EMBL" id="ASK69286.1"/>
    </source>
</evidence>
<evidence type="ECO:0000259" key="2">
    <source>
        <dbReference type="Pfam" id="PF13581"/>
    </source>
</evidence>
<dbReference type="InterPro" id="IPR050267">
    <property type="entry name" value="Anti-sigma-factor_SerPK"/>
</dbReference>
<dbReference type="Gene3D" id="3.30.565.10">
    <property type="entry name" value="Histidine kinase-like ATPase, C-terminal domain"/>
    <property type="match status" value="1"/>
</dbReference>
<dbReference type="PANTHER" id="PTHR35526">
    <property type="entry name" value="ANTI-SIGMA-F FACTOR RSBW-RELATED"/>
    <property type="match status" value="1"/>
</dbReference>
<dbReference type="PANTHER" id="PTHR35526:SF3">
    <property type="entry name" value="ANTI-SIGMA-F FACTOR RSBW"/>
    <property type="match status" value="1"/>
</dbReference>
<gene>
    <name evidence="3" type="ORF">CF168_10620</name>
</gene>
<dbReference type="KEGG" id="sbj:CF168_10620"/>
<dbReference type="RefSeq" id="WP_086904306.1">
    <property type="nucleotide sequence ID" value="NZ_CP022358.1"/>
</dbReference>
<feature type="domain" description="Histidine kinase/HSP90-like ATPase" evidence="2">
    <location>
        <begin position="18"/>
        <end position="126"/>
    </location>
</feature>
<dbReference type="InterPro" id="IPR036890">
    <property type="entry name" value="HATPase_C_sf"/>
</dbReference>
<dbReference type="AlphaFoldDB" id="A0A220UMZ8"/>
<keyword evidence="1" id="KW-0723">Serine/threonine-protein kinase</keyword>
<dbReference type="EMBL" id="CP022358">
    <property type="protein sequence ID" value="ASK69286.1"/>
    <property type="molecule type" value="Genomic_DNA"/>
</dbReference>
<protein>
    <submittedName>
        <fullName evidence="3">Anti-sigma regulatory factor</fullName>
    </submittedName>
</protein>
<name>A0A220UMZ8_9GAMM</name>
<dbReference type="Pfam" id="PF13581">
    <property type="entry name" value="HATPase_c_2"/>
    <property type="match status" value="1"/>
</dbReference>
<evidence type="ECO:0000313" key="4">
    <source>
        <dbReference type="Proteomes" id="UP000198367"/>
    </source>
</evidence>
<keyword evidence="1" id="KW-0808">Transferase</keyword>
<dbReference type="Proteomes" id="UP000198367">
    <property type="component" value="Chromosome"/>
</dbReference>
<keyword evidence="4" id="KW-1185">Reference proteome</keyword>
<proteinExistence type="predicted"/>
<organism evidence="3 4">
    <name type="scientific">Shewanella bicestrii</name>
    <dbReference type="NCBI Taxonomy" id="2018305"/>
    <lineage>
        <taxon>Bacteria</taxon>
        <taxon>Pseudomonadati</taxon>
        <taxon>Pseudomonadota</taxon>
        <taxon>Gammaproteobacteria</taxon>
        <taxon>Alteromonadales</taxon>
        <taxon>Shewanellaceae</taxon>
        <taxon>Shewanella</taxon>
    </lineage>
</organism>
<evidence type="ECO:0000256" key="1">
    <source>
        <dbReference type="ARBA" id="ARBA00022527"/>
    </source>
</evidence>
<accession>A0A220UMZ8</accession>
<reference evidence="3 4" key="1">
    <citation type="submission" date="2017-07" db="EMBL/GenBank/DDBJ databases">
        <title>Phenotypical and genomic characterization of a clinical isolate of Shewanella bicestrii sp. nov. producing an extended-spectrum beta-lactamase and a new oxacillinase variant.</title>
        <authorList>
            <person name="Jousset A.B."/>
            <person name="Bonnin R.A."/>
            <person name="Girlich D."/>
            <person name="Dabos L."/>
            <person name="Potron A."/>
            <person name="Dortet L."/>
            <person name="Glaser P."/>
            <person name="Naas T."/>
        </authorList>
    </citation>
    <scope>NUCLEOTIDE SEQUENCE [LARGE SCALE GENOMIC DNA]</scope>
    <source>
        <strain evidence="3 4">JAB-1</strain>
    </source>
</reference>
<dbReference type="CDD" id="cd16936">
    <property type="entry name" value="HATPase_RsbW-like"/>
    <property type="match status" value="1"/>
</dbReference>
<sequence>MNSLQFNLTHEQWRQHPFCDELEQFMLMQNVHERQRFKVITCVLEAVSNVISHTQDTHEPIVLIVHCNHDRIVVDLLDHSPTVPKVAFEECPNQLSEHGRGLWIMYNWMDAVRFQTTVLGSHLRLTLLRHH</sequence>
<dbReference type="SUPFAM" id="SSF55874">
    <property type="entry name" value="ATPase domain of HSP90 chaperone/DNA topoisomerase II/histidine kinase"/>
    <property type="match status" value="1"/>
</dbReference>
<keyword evidence="1" id="KW-0418">Kinase</keyword>
<dbReference type="GO" id="GO:0004674">
    <property type="term" value="F:protein serine/threonine kinase activity"/>
    <property type="evidence" value="ECO:0007669"/>
    <property type="project" value="UniProtKB-KW"/>
</dbReference>
<dbReference type="InterPro" id="IPR003594">
    <property type="entry name" value="HATPase_dom"/>
</dbReference>